<dbReference type="EMBL" id="CP017269">
    <property type="protein sequence ID" value="AOT69646.1"/>
    <property type="molecule type" value="Genomic_DNA"/>
</dbReference>
<evidence type="ECO:0000313" key="5">
    <source>
        <dbReference type="EMBL" id="AOT69646.1"/>
    </source>
</evidence>
<evidence type="ECO:0000313" key="6">
    <source>
        <dbReference type="Proteomes" id="UP000095743"/>
    </source>
</evidence>
<keyword evidence="2" id="KW-0808">Transferase</keyword>
<dbReference type="GO" id="GO:0016301">
    <property type="term" value="F:kinase activity"/>
    <property type="evidence" value="ECO:0007669"/>
    <property type="project" value="UniProtKB-KW"/>
</dbReference>
<dbReference type="Gene3D" id="3.40.1190.20">
    <property type="match status" value="1"/>
</dbReference>
<sequence>MEKIICFGEVLLRLGPEGYYRFIQADKFVVNYTGAEANVAVALAQFGMKTEVVTKLPNNDIAKAAVATLKKFGAGTENIVYGGDRVGVYFVEKGASQRPSKVVYDRKYSSISFAKQNDFNWDKIFEDASAFIFTGITAALGENLPAILLDACKMARAKGVKVFCDLNYRKNLWTPERAQSVMQELVHYVDVLIGNEEDADKVLGVKAANTDVAKGELDKTSYIDVARKLTERYGCQMIATTLRTSISASDNNWAGMLYTNGKAYFSKEYKIHIVDRVGGGDSFASGLMYGLLNGFESQEALEFAVAASCLKHSIELDFNLVSVSEIEALVKGDGSGRVQR</sequence>
<dbReference type="STRING" id="1424294.Gferi_08685"/>
<accession>A0A1D8GFG0</accession>
<comment type="similarity">
    <text evidence="1">Belongs to the carbohydrate kinase PfkB family.</text>
</comment>
<keyword evidence="3 5" id="KW-0418">Kinase</keyword>
<keyword evidence="6" id="KW-1185">Reference proteome</keyword>
<dbReference type="PANTHER" id="PTHR43320">
    <property type="entry name" value="SUGAR KINASE"/>
    <property type="match status" value="1"/>
</dbReference>
<organism evidence="5 6">
    <name type="scientific">Geosporobacter ferrireducens</name>
    <dbReference type="NCBI Taxonomy" id="1424294"/>
    <lineage>
        <taxon>Bacteria</taxon>
        <taxon>Bacillati</taxon>
        <taxon>Bacillota</taxon>
        <taxon>Clostridia</taxon>
        <taxon>Peptostreptococcales</taxon>
        <taxon>Thermotaleaceae</taxon>
        <taxon>Geosporobacter</taxon>
    </lineage>
</organism>
<dbReference type="Pfam" id="PF00294">
    <property type="entry name" value="PfkB"/>
    <property type="match status" value="1"/>
</dbReference>
<evidence type="ECO:0000259" key="4">
    <source>
        <dbReference type="Pfam" id="PF00294"/>
    </source>
</evidence>
<feature type="domain" description="Carbohydrate kinase PfkB" evidence="4">
    <location>
        <begin position="1"/>
        <end position="310"/>
    </location>
</feature>
<gene>
    <name evidence="5" type="ORF">Gferi_08685</name>
</gene>
<dbReference type="OrthoDB" id="9813569at2"/>
<evidence type="ECO:0000256" key="1">
    <source>
        <dbReference type="ARBA" id="ARBA00010688"/>
    </source>
</evidence>
<dbReference type="CDD" id="cd01166">
    <property type="entry name" value="KdgK"/>
    <property type="match status" value="1"/>
</dbReference>
<dbReference type="PANTHER" id="PTHR43320:SF2">
    <property type="entry name" value="2-DEHYDRO-3-DEOXYGLUCONOKINASE_2-DEHYDRO-3-DEOXYGALACTONOKINASE"/>
    <property type="match status" value="1"/>
</dbReference>
<dbReference type="AlphaFoldDB" id="A0A1D8GFG0"/>
<name>A0A1D8GFG0_9FIRM</name>
<dbReference type="InterPro" id="IPR052700">
    <property type="entry name" value="Carb_kinase_PfkB-like"/>
</dbReference>
<dbReference type="InterPro" id="IPR011611">
    <property type="entry name" value="PfkB_dom"/>
</dbReference>
<protein>
    <submittedName>
        <fullName evidence="5">2-dehydro-3-deoxygluconokinase</fullName>
    </submittedName>
</protein>
<dbReference type="Proteomes" id="UP000095743">
    <property type="component" value="Chromosome"/>
</dbReference>
<evidence type="ECO:0000256" key="2">
    <source>
        <dbReference type="ARBA" id="ARBA00022679"/>
    </source>
</evidence>
<evidence type="ECO:0000256" key="3">
    <source>
        <dbReference type="ARBA" id="ARBA00022777"/>
    </source>
</evidence>
<dbReference type="KEGG" id="gfe:Gferi_08685"/>
<dbReference type="SUPFAM" id="SSF53613">
    <property type="entry name" value="Ribokinase-like"/>
    <property type="match status" value="1"/>
</dbReference>
<dbReference type="InterPro" id="IPR029056">
    <property type="entry name" value="Ribokinase-like"/>
</dbReference>
<reference evidence="5 6" key="1">
    <citation type="submission" date="2016-09" db="EMBL/GenBank/DDBJ databases">
        <title>Genomic analysis reveals versatility of anaerobic energy metabolism of Geosporobacter ferrireducens IRF9 of phylum Firmicutes.</title>
        <authorList>
            <person name="Kim S.-J."/>
        </authorList>
    </citation>
    <scope>NUCLEOTIDE SEQUENCE [LARGE SCALE GENOMIC DNA]</scope>
    <source>
        <strain evidence="5 6">IRF9</strain>
    </source>
</reference>
<dbReference type="RefSeq" id="WP_069975562.1">
    <property type="nucleotide sequence ID" value="NZ_CP017269.1"/>
</dbReference>
<proteinExistence type="inferred from homology"/>